<dbReference type="PANTHER" id="PTHR22603:SF66">
    <property type="entry name" value="ETHANOLAMINE KINASE"/>
    <property type="match status" value="1"/>
</dbReference>
<dbReference type="CDD" id="cd05157">
    <property type="entry name" value="ETNK_euk"/>
    <property type="match status" value="1"/>
</dbReference>
<gene>
    <name evidence="6" type="ORF">ATEG_00346</name>
</gene>
<organism evidence="6 7">
    <name type="scientific">Aspergillus terreus (strain NIH 2624 / FGSC A1156)</name>
    <dbReference type="NCBI Taxonomy" id="341663"/>
    <lineage>
        <taxon>Eukaryota</taxon>
        <taxon>Fungi</taxon>
        <taxon>Dikarya</taxon>
        <taxon>Ascomycota</taxon>
        <taxon>Pezizomycotina</taxon>
        <taxon>Eurotiomycetes</taxon>
        <taxon>Eurotiomycetidae</taxon>
        <taxon>Eurotiales</taxon>
        <taxon>Aspergillaceae</taxon>
        <taxon>Aspergillus</taxon>
        <taxon>Aspergillus subgen. Circumdati</taxon>
    </lineage>
</organism>
<dbReference type="EC" id="2.7.1.82" evidence="3"/>
<name>Q0D138_ASPTN</name>
<keyword evidence="5" id="KW-1133">Transmembrane helix</keyword>
<dbReference type="Proteomes" id="UP000007963">
    <property type="component" value="Unassembled WGS sequence"/>
</dbReference>
<protein>
    <recommendedName>
        <fullName evidence="3">ethanolamine kinase</fullName>
        <ecNumber evidence="3">2.7.1.82</ecNumber>
    </recommendedName>
</protein>
<evidence type="ECO:0000256" key="3">
    <source>
        <dbReference type="ARBA" id="ARBA00038874"/>
    </source>
</evidence>
<dbReference type="GeneID" id="4355098"/>
<keyword evidence="5" id="KW-0812">Transmembrane</keyword>
<dbReference type="GO" id="GO:0006646">
    <property type="term" value="P:phosphatidylethanolamine biosynthetic process"/>
    <property type="evidence" value="ECO:0007669"/>
    <property type="project" value="TreeGrafter"/>
</dbReference>
<proteinExistence type="inferred from homology"/>
<feature type="transmembrane region" description="Helical" evidence="5">
    <location>
        <begin position="7"/>
        <end position="29"/>
    </location>
</feature>
<dbReference type="SUPFAM" id="SSF56112">
    <property type="entry name" value="Protein kinase-like (PK-like)"/>
    <property type="match status" value="1"/>
</dbReference>
<feature type="compositionally biased region" description="Polar residues" evidence="4">
    <location>
        <begin position="259"/>
        <end position="277"/>
    </location>
</feature>
<dbReference type="RefSeq" id="XP_001210432.1">
    <property type="nucleotide sequence ID" value="XM_001210432.1"/>
</dbReference>
<dbReference type="OMA" id="FALIPKY"/>
<dbReference type="Pfam" id="PF01633">
    <property type="entry name" value="Choline_kinase"/>
    <property type="match status" value="1"/>
</dbReference>
<dbReference type="PANTHER" id="PTHR22603">
    <property type="entry name" value="CHOLINE/ETHANOALAMINE KINASE"/>
    <property type="match status" value="1"/>
</dbReference>
<evidence type="ECO:0000313" key="7">
    <source>
        <dbReference type="Proteomes" id="UP000007963"/>
    </source>
</evidence>
<dbReference type="InterPro" id="IPR011009">
    <property type="entry name" value="Kinase-like_dom_sf"/>
</dbReference>
<evidence type="ECO:0000256" key="2">
    <source>
        <dbReference type="ARBA" id="ARBA00038211"/>
    </source>
</evidence>
<accession>Q0D138</accession>
<evidence type="ECO:0000313" key="6">
    <source>
        <dbReference type="EMBL" id="EAU38992.1"/>
    </source>
</evidence>
<dbReference type="VEuPathDB" id="FungiDB:ATEG_00346"/>
<evidence type="ECO:0000256" key="4">
    <source>
        <dbReference type="SAM" id="MobiDB-lite"/>
    </source>
</evidence>
<dbReference type="Gene3D" id="3.90.1200.10">
    <property type="match status" value="1"/>
</dbReference>
<dbReference type="EMBL" id="CH476594">
    <property type="protein sequence ID" value="EAU38992.1"/>
    <property type="molecule type" value="Genomic_DNA"/>
</dbReference>
<comment type="similarity">
    <text evidence="2">Belongs to the choline/ethanolamine kinase family.</text>
</comment>
<dbReference type="GO" id="GO:0005737">
    <property type="term" value="C:cytoplasm"/>
    <property type="evidence" value="ECO:0007669"/>
    <property type="project" value="TreeGrafter"/>
</dbReference>
<evidence type="ECO:0000256" key="1">
    <source>
        <dbReference type="ARBA" id="ARBA00037883"/>
    </source>
</evidence>
<evidence type="ECO:0000256" key="5">
    <source>
        <dbReference type="SAM" id="Phobius"/>
    </source>
</evidence>
<dbReference type="GO" id="GO:0004305">
    <property type="term" value="F:ethanolamine kinase activity"/>
    <property type="evidence" value="ECO:0007669"/>
    <property type="project" value="UniProtKB-EC"/>
</dbReference>
<dbReference type="OrthoDB" id="10267235at2759"/>
<dbReference type="STRING" id="341663.Q0D138"/>
<sequence length="516" mass="58190">MAALEAFSCCIVSPLFLFLFSFLLLSSFYTPSRCGLLVFILILNCIQHLLVSSEFSSVQKRSVCFSVWREKYTSATKAIQPSIHSSTHQHKMGELQPDTCPLTSLRYIAQSYNHADSQASALRLVLTLNPHWEGPGNNIEFVRFTDGITNTLLKIINRKPGLTDEQIDNEAVLMRAYGNHTEILIDREREMRSHALLASHGLAPPLLARFQNGLLYRFIRGRPATNQDLVKAPTWRGVARRLGQWHAVLPIHNAVKSPVSTTDSAVQPVDATSTGHQPTDEAEFSPIQPRQPGPNMWTVLQKWVLALPSATEEQRSRRLQLQKELERAVSELDDGKGLGENGLVFAHCDLLCANVITLPSSDGTATSSEDEAATVQFIDYEYATPSPAAFDIANHFAEWAGYDCDFNMMPTRAVRRQFLTEYVNSYTHFKGLPESSQKAIVDQLFDDVDRFRGIPGLYWGVWALIQAQISQIDFDYASYADLRLSEYYAWRREQDGSRAQAGEEMPLRERRWAQEA</sequence>
<reference evidence="7" key="1">
    <citation type="submission" date="2005-09" db="EMBL/GenBank/DDBJ databases">
        <title>Annotation of the Aspergillus terreus NIH2624 genome.</title>
        <authorList>
            <person name="Birren B.W."/>
            <person name="Lander E.S."/>
            <person name="Galagan J.E."/>
            <person name="Nusbaum C."/>
            <person name="Devon K."/>
            <person name="Henn M."/>
            <person name="Ma L.-J."/>
            <person name="Jaffe D.B."/>
            <person name="Butler J."/>
            <person name="Alvarez P."/>
            <person name="Gnerre S."/>
            <person name="Grabherr M."/>
            <person name="Kleber M."/>
            <person name="Mauceli E.W."/>
            <person name="Brockman W."/>
            <person name="Rounsley S."/>
            <person name="Young S.K."/>
            <person name="LaButti K."/>
            <person name="Pushparaj V."/>
            <person name="DeCaprio D."/>
            <person name="Crawford M."/>
            <person name="Koehrsen M."/>
            <person name="Engels R."/>
            <person name="Montgomery P."/>
            <person name="Pearson M."/>
            <person name="Howarth C."/>
            <person name="Larson L."/>
            <person name="Luoma S."/>
            <person name="White J."/>
            <person name="Alvarado L."/>
            <person name="Kodira C.D."/>
            <person name="Zeng Q."/>
            <person name="Oleary S."/>
            <person name="Yandava C."/>
            <person name="Denning D.W."/>
            <person name="Nierman W.C."/>
            <person name="Milne T."/>
            <person name="Madden K."/>
        </authorList>
    </citation>
    <scope>NUCLEOTIDE SEQUENCE [LARGE SCALE GENOMIC DNA]</scope>
    <source>
        <strain evidence="7">NIH 2624 / FGSC A1156</strain>
    </source>
</reference>
<feature type="region of interest" description="Disordered" evidence="4">
    <location>
        <begin position="259"/>
        <end position="293"/>
    </location>
</feature>
<dbReference type="eggNOG" id="KOG4720">
    <property type="taxonomic scope" value="Eukaryota"/>
</dbReference>
<dbReference type="HOGENOM" id="CLU_012712_1_1_1"/>
<comment type="pathway">
    <text evidence="1">Phospholipid metabolism; phosphatidylethanolamine biosynthesis; phosphatidylethanolamine from ethanolamine: step 1/3.</text>
</comment>
<keyword evidence="5" id="KW-0472">Membrane</keyword>
<dbReference type="AlphaFoldDB" id="Q0D138"/>